<organism evidence="1 2">
    <name type="scientific">Gossypium armourianum</name>
    <dbReference type="NCBI Taxonomy" id="34283"/>
    <lineage>
        <taxon>Eukaryota</taxon>
        <taxon>Viridiplantae</taxon>
        <taxon>Streptophyta</taxon>
        <taxon>Embryophyta</taxon>
        <taxon>Tracheophyta</taxon>
        <taxon>Spermatophyta</taxon>
        <taxon>Magnoliopsida</taxon>
        <taxon>eudicotyledons</taxon>
        <taxon>Gunneridae</taxon>
        <taxon>Pentapetalae</taxon>
        <taxon>rosids</taxon>
        <taxon>malvids</taxon>
        <taxon>Malvales</taxon>
        <taxon>Malvaceae</taxon>
        <taxon>Malvoideae</taxon>
        <taxon>Gossypium</taxon>
    </lineage>
</organism>
<dbReference type="Proteomes" id="UP000593575">
    <property type="component" value="Unassembled WGS sequence"/>
</dbReference>
<dbReference type="EMBL" id="JABFAE010000005">
    <property type="protein sequence ID" value="MBA0828098.1"/>
    <property type="molecule type" value="Genomic_DNA"/>
</dbReference>
<keyword evidence="2" id="KW-1185">Reference proteome</keyword>
<evidence type="ECO:0000313" key="2">
    <source>
        <dbReference type="Proteomes" id="UP000593575"/>
    </source>
</evidence>
<name>A0A7J9J254_9ROSI</name>
<gene>
    <name evidence="1" type="ORF">Goarm_012817</name>
</gene>
<accession>A0A7J9J254</accession>
<evidence type="ECO:0000313" key="1">
    <source>
        <dbReference type="EMBL" id="MBA0828098.1"/>
    </source>
</evidence>
<reference evidence="1 2" key="1">
    <citation type="journal article" date="2019" name="Genome Biol. Evol.">
        <title>Insights into the evolution of the New World diploid cottons (Gossypium, subgenus Houzingenia) based on genome sequencing.</title>
        <authorList>
            <person name="Grover C.E."/>
            <person name="Arick M.A. 2nd"/>
            <person name="Thrash A."/>
            <person name="Conover J.L."/>
            <person name="Sanders W.S."/>
            <person name="Peterson D.G."/>
            <person name="Frelichowski J.E."/>
            <person name="Scheffler J.A."/>
            <person name="Scheffler B.E."/>
            <person name="Wendel J.F."/>
        </authorList>
    </citation>
    <scope>NUCLEOTIDE SEQUENCE [LARGE SCALE GENOMIC DNA]</scope>
    <source>
        <strain evidence="1">6</strain>
        <tissue evidence="1">Leaf</tissue>
    </source>
</reference>
<proteinExistence type="predicted"/>
<dbReference type="AlphaFoldDB" id="A0A7J9J254"/>
<protein>
    <submittedName>
        <fullName evidence="1">Uncharacterized protein</fullName>
    </submittedName>
</protein>
<sequence>MFMENEEESVRNDVHISNDVQIDDVQIDGNDQKRKTLEIPTSHFKTGRKKSSKQIGAATRLSSQIKKLCNAAENMS</sequence>
<comment type="caution">
    <text evidence="1">The sequence shown here is derived from an EMBL/GenBank/DDBJ whole genome shotgun (WGS) entry which is preliminary data.</text>
</comment>